<evidence type="ECO:0000313" key="3">
    <source>
        <dbReference type="Proteomes" id="UP001605250"/>
    </source>
</evidence>
<evidence type="ECO:0000256" key="1">
    <source>
        <dbReference type="SAM" id="MobiDB-lite"/>
    </source>
</evidence>
<feature type="region of interest" description="Disordered" evidence="1">
    <location>
        <begin position="250"/>
        <end position="273"/>
    </location>
</feature>
<dbReference type="Pfam" id="PF05954">
    <property type="entry name" value="Phage_GPD"/>
    <property type="match status" value="1"/>
</dbReference>
<accession>A0ABW7CIK8</accession>
<reference evidence="2 3" key="1">
    <citation type="submission" date="2024-07" db="EMBL/GenBank/DDBJ databases">
        <title>Novel bacterial strain Erwinia sp. OPT-41 promoting growth of various crops.</title>
        <authorList>
            <person name="Egorshina A."/>
            <person name="Lukyantsev M.A."/>
            <person name="Golubev S.N."/>
            <person name="Muratova A.Y."/>
            <person name="Bulygina E.A."/>
        </authorList>
    </citation>
    <scope>NUCLEOTIDE SEQUENCE [LARGE SCALE GENOMIC DNA]</scope>
    <source>
        <strain evidence="2 3">OPT-41</strain>
    </source>
</reference>
<protein>
    <submittedName>
        <fullName evidence="2">Phage late control D family protein</fullName>
    </submittedName>
</protein>
<gene>
    <name evidence="2" type="ORF">AB3U87_06710</name>
</gene>
<evidence type="ECO:0000313" key="2">
    <source>
        <dbReference type="EMBL" id="MFG6076056.1"/>
    </source>
</evidence>
<organism evidence="2 3">
    <name type="scientific">Erwinia plantamica</name>
    <dbReference type="NCBI Taxonomy" id="3237104"/>
    <lineage>
        <taxon>Bacteria</taxon>
        <taxon>Pseudomonadati</taxon>
        <taxon>Pseudomonadota</taxon>
        <taxon>Gammaproteobacteria</taxon>
        <taxon>Enterobacterales</taxon>
        <taxon>Erwiniaceae</taxon>
        <taxon>Erwinia</taxon>
    </lineage>
</organism>
<dbReference type="EMBL" id="JBGCUC010000005">
    <property type="protein sequence ID" value="MFG6076056.1"/>
    <property type="molecule type" value="Genomic_DNA"/>
</dbReference>
<dbReference type="SUPFAM" id="SSF69279">
    <property type="entry name" value="Phage tail proteins"/>
    <property type="match status" value="1"/>
</dbReference>
<sequence length="389" mass="42068">MNISNMAIQAGAQMAPDFMLSVNSKDITANIRNRLISLTLTDNRGFEADQLDLELDDADGLLAMPVRGAVIKLFLGWKGQALVGKGEFTVDEVEHHGAPDTMTIRARSADFRGTLNSRREVSYHDTTLGEVVKQIAGRNKLSPVLADGFAAQAVSHIDQTQETDAAFLTRLATLYGAVAAVKAGKLLFLRPGSGVTASGKPIPQLTITRQDGDRHSFSIADRGAYTGVSASWLHTKDPKPKKVKVKRKAKEQHLRALEHPAAKKKKATTAKTPEAKEGDYLAGTEDNVFALTTVYATKAAAMRAAKAKWDKLQRGVAEFSLTLAMGRADLFPETPVKVSGFKAVIDAQPWLISKVTHSLSGSGYTTALDFEVLLSDVEYEAESENDDSL</sequence>
<dbReference type="InterPro" id="IPR052726">
    <property type="entry name" value="Phage_Baseplate_Hub"/>
</dbReference>
<feature type="compositionally biased region" description="Basic and acidic residues" evidence="1">
    <location>
        <begin position="251"/>
        <end position="261"/>
    </location>
</feature>
<dbReference type="PANTHER" id="PTHR35862:SF3">
    <property type="entry name" value="FELS-2 PROPHAGE PROTEIN"/>
    <property type="match status" value="1"/>
</dbReference>
<keyword evidence="3" id="KW-1185">Reference proteome</keyword>
<comment type="caution">
    <text evidence="2">The sequence shown here is derived from an EMBL/GenBank/DDBJ whole genome shotgun (WGS) entry which is preliminary data.</text>
</comment>
<dbReference type="RefSeq" id="WP_394148728.1">
    <property type="nucleotide sequence ID" value="NZ_JBGCUC010000005.1"/>
</dbReference>
<dbReference type="PANTHER" id="PTHR35862">
    <property type="entry name" value="FELS-2 PROPHAGE PROTEIN"/>
    <property type="match status" value="1"/>
</dbReference>
<dbReference type="Proteomes" id="UP001605250">
    <property type="component" value="Unassembled WGS sequence"/>
</dbReference>
<name>A0ABW7CIK8_9GAMM</name>
<proteinExistence type="predicted"/>